<comment type="caution">
    <text evidence="1">The sequence shown here is derived from an EMBL/GenBank/DDBJ whole genome shotgun (WGS) entry which is preliminary data.</text>
</comment>
<name>V6J0K9_9BACL</name>
<dbReference type="PATRIC" id="fig|1395513.3.peg.151"/>
<dbReference type="EMBL" id="AWTC01000001">
    <property type="protein sequence ID" value="EST13350.1"/>
    <property type="molecule type" value="Genomic_DNA"/>
</dbReference>
<dbReference type="OrthoDB" id="2969753at2"/>
<dbReference type="RefSeq" id="WP_023508473.1">
    <property type="nucleotide sequence ID" value="NZ_AWTC01000001.1"/>
</dbReference>
<dbReference type="AlphaFoldDB" id="V6J0K9"/>
<keyword evidence="2" id="KW-1185">Reference proteome</keyword>
<organism evidence="1 2">
    <name type="scientific">Sporolactobacillus laevolacticus DSM 442</name>
    <dbReference type="NCBI Taxonomy" id="1395513"/>
    <lineage>
        <taxon>Bacteria</taxon>
        <taxon>Bacillati</taxon>
        <taxon>Bacillota</taxon>
        <taxon>Bacilli</taxon>
        <taxon>Bacillales</taxon>
        <taxon>Sporolactobacillaceae</taxon>
        <taxon>Sporolactobacillus</taxon>
    </lineage>
</organism>
<dbReference type="Pfam" id="PF11116">
    <property type="entry name" value="DUF2624"/>
    <property type="match status" value="1"/>
</dbReference>
<evidence type="ECO:0000313" key="2">
    <source>
        <dbReference type="Proteomes" id="UP000018296"/>
    </source>
</evidence>
<evidence type="ECO:0000313" key="1">
    <source>
        <dbReference type="EMBL" id="EST13350.1"/>
    </source>
</evidence>
<proteinExistence type="predicted"/>
<gene>
    <name evidence="1" type="ORF">P343_00765</name>
</gene>
<reference evidence="1 2" key="1">
    <citation type="journal article" date="2013" name="Genome Announc.">
        <title>Genome Sequence of Sporolactobacillus laevolacticus DSM442, an Efficient Polymer-Grade D-Lactate Producer from Agricultural Waste Cottonseed as a Nitrogen Source.</title>
        <authorList>
            <person name="Wang H."/>
            <person name="Wang L."/>
            <person name="Ju J."/>
            <person name="Yu B."/>
            <person name="Ma Y."/>
        </authorList>
    </citation>
    <scope>NUCLEOTIDE SEQUENCE [LARGE SCALE GENOMIC DNA]</scope>
    <source>
        <strain evidence="1 2">DSM 442</strain>
    </source>
</reference>
<protein>
    <recommendedName>
        <fullName evidence="3">tRNA methyltransferase</fullName>
    </recommendedName>
</protein>
<accession>V6J0K9</accession>
<dbReference type="Proteomes" id="UP000018296">
    <property type="component" value="Unassembled WGS sequence"/>
</dbReference>
<evidence type="ECO:0008006" key="3">
    <source>
        <dbReference type="Google" id="ProtNLM"/>
    </source>
</evidence>
<sequence>MNPFIEQLVIQRMNQLTPGELYQYASQYNIPVTKQQASSIAMRVQNKNINPFKPDGQQTLRKILNEEIGTELAEILEKQFEHLAKGL</sequence>
<dbReference type="InterPro" id="IPR020277">
    <property type="entry name" value="DUF2624"/>
</dbReference>